<dbReference type="InterPro" id="IPR001965">
    <property type="entry name" value="Znf_PHD"/>
</dbReference>
<keyword evidence="2" id="KW-0479">Metal-binding</keyword>
<feature type="domain" description="PHD-type" evidence="7">
    <location>
        <begin position="568"/>
        <end position="613"/>
    </location>
</feature>
<dbReference type="EMBL" id="BQNB010009258">
    <property type="protein sequence ID" value="GJS60988.1"/>
    <property type="molecule type" value="Genomic_DNA"/>
</dbReference>
<keyword evidence="9" id="KW-1185">Reference proteome</keyword>
<dbReference type="InterPro" id="IPR013083">
    <property type="entry name" value="Znf_RING/FYVE/PHD"/>
</dbReference>
<evidence type="ECO:0000256" key="5">
    <source>
        <dbReference type="ARBA" id="ARBA00023242"/>
    </source>
</evidence>
<proteinExistence type="predicted"/>
<gene>
    <name evidence="8" type="ORF">Tco_0655772</name>
</gene>
<accession>A0ABQ4X6X5</accession>
<dbReference type="PANTHER" id="PTHR46508:SF27">
    <property type="entry name" value="HISTONE ACETYLTRANSFERASE CHROMATIN REGULATOR PHD FAMILY"/>
    <property type="match status" value="1"/>
</dbReference>
<dbReference type="PANTHER" id="PTHR46508">
    <property type="entry name" value="PHD FINGER FAMILY PROTEIN"/>
    <property type="match status" value="1"/>
</dbReference>
<comment type="subcellular location">
    <subcellularLocation>
        <location evidence="1">Nucleus</location>
    </subcellularLocation>
</comment>
<dbReference type="Pfam" id="PF23209">
    <property type="entry name" value="IDM1_C"/>
    <property type="match status" value="2"/>
</dbReference>
<evidence type="ECO:0000256" key="2">
    <source>
        <dbReference type="ARBA" id="ARBA00022723"/>
    </source>
</evidence>
<keyword evidence="3 6" id="KW-0863">Zinc-finger</keyword>
<dbReference type="InterPro" id="IPR019787">
    <property type="entry name" value="Znf_PHD-finger"/>
</dbReference>
<organism evidence="8 9">
    <name type="scientific">Tanacetum coccineum</name>
    <dbReference type="NCBI Taxonomy" id="301880"/>
    <lineage>
        <taxon>Eukaryota</taxon>
        <taxon>Viridiplantae</taxon>
        <taxon>Streptophyta</taxon>
        <taxon>Embryophyta</taxon>
        <taxon>Tracheophyta</taxon>
        <taxon>Spermatophyta</taxon>
        <taxon>Magnoliopsida</taxon>
        <taxon>eudicotyledons</taxon>
        <taxon>Gunneridae</taxon>
        <taxon>Pentapetalae</taxon>
        <taxon>asterids</taxon>
        <taxon>campanulids</taxon>
        <taxon>Asterales</taxon>
        <taxon>Asteraceae</taxon>
        <taxon>Asteroideae</taxon>
        <taxon>Anthemideae</taxon>
        <taxon>Anthemidinae</taxon>
        <taxon>Tanacetum</taxon>
    </lineage>
</organism>
<dbReference type="InterPro" id="IPR032308">
    <property type="entry name" value="TDBD"/>
</dbReference>
<dbReference type="InterPro" id="IPR056511">
    <property type="entry name" value="IDM1_C"/>
</dbReference>
<dbReference type="Gene3D" id="3.30.40.10">
    <property type="entry name" value="Zinc/RING finger domain, C3HC4 (zinc finger)"/>
    <property type="match status" value="1"/>
</dbReference>
<dbReference type="Pfam" id="PF16135">
    <property type="entry name" value="TDBD"/>
    <property type="match status" value="1"/>
</dbReference>
<dbReference type="SUPFAM" id="SSF57903">
    <property type="entry name" value="FYVE/PHD zinc finger"/>
    <property type="match status" value="1"/>
</dbReference>
<dbReference type="Proteomes" id="UP001151760">
    <property type="component" value="Unassembled WGS sequence"/>
</dbReference>
<dbReference type="InterPro" id="IPR016181">
    <property type="entry name" value="Acyl_CoA_acyltransferase"/>
</dbReference>
<keyword evidence="4" id="KW-0862">Zinc</keyword>
<evidence type="ECO:0000313" key="8">
    <source>
        <dbReference type="EMBL" id="GJS60988.1"/>
    </source>
</evidence>
<dbReference type="PROSITE" id="PS50016">
    <property type="entry name" value="ZF_PHD_2"/>
    <property type="match status" value="1"/>
</dbReference>
<reference evidence="8" key="2">
    <citation type="submission" date="2022-01" db="EMBL/GenBank/DDBJ databases">
        <authorList>
            <person name="Yamashiro T."/>
            <person name="Shiraishi A."/>
            <person name="Satake H."/>
            <person name="Nakayama K."/>
        </authorList>
    </citation>
    <scope>NUCLEOTIDE SEQUENCE</scope>
</reference>
<evidence type="ECO:0000313" key="9">
    <source>
        <dbReference type="Proteomes" id="UP001151760"/>
    </source>
</evidence>
<evidence type="ECO:0000256" key="6">
    <source>
        <dbReference type="PROSITE-ProRule" id="PRU00146"/>
    </source>
</evidence>
<sequence>MKGHYKSLKVLLSRRIEDLHDGGYEGSVSEDHIFKNVFYKYESGRSSKKYDVTGAINFETDEKMPKNTPICSESDNSVMTVQEDFQTTKEDDRHGGISGELALITRNSPDVEVKRIKVSFGEHSDTNSYLEKVIKSPSPSKEVDSCLFQPATIVTSMVESSEHIGDMVDNNVLSCIDPNDGKICDVKMKVPKKKWKDSSFLEISTDEFSVPPEDSAMNPKPLLRYHTYRLLIAAGWAVGKRNRFHHGERCGEYMFRTPEGRPIREFHRAWKMVGERLYNDAIFVGEYKAIRWTDYTEFQYDLYNTYAVVEELRNSGSTTDLARCWYLLDPFATSVFITKSWTNLKAGKEVNTERGVVNRPERSKSPVKREKPIIITHKREIKRNFRYKDDDFLVSDVLSNQSSNKRPYVKKNKAVLSNQYKRSYVKRNSLVPKAVRKYKTKKGGCRLLPRSVKPSKYCVRTVLSWLIDHGIIYVKESIQYRNPQDNSVVKKGLVNRKGILCQCCKKLISLSEFMNHADFSSNGSCLNLFMKSGKPFTSCLLEAWSNESNVRRSAKRAAVQFMGNDQSDDSCGLCGDGGDLICCDNCLSTFHEACLSTPELPEGSYYCLKCCCGSCGNVVRHKEAPVSNSLKCLQCEHKYHKRCIKGKGIKKKLVGSTWFCGETCEKIHSDLDSRIGRVNPISDGFSWTLLKCIHGDERVNSAQDYVALKAECNLKLAVALTIMEECFVPMVDTRTGIHMIPHVMYNWGSEYVRLNYEGFYTMVLEKDDILLCVASLSFVLIFDNLLFLASFSLDMYLQHISGLDILKLPFRIHGATVAEMPLIATCSRHRRQGMCRRLMNAIEEVLKFSKVEKLVISAIPDLVETWTERFGFLPLEADEKKSLEKSNLMVFPGTVWLKKPMNQESTQGNDFLDEPHCSQRTFCGGGEIDGSGTSIEAVESDRLDMVAVECKEFLQDGVICDDKLVEQVSVFSCDISTSKMEGSLLESVCDVKPTLMYNDKDP</sequence>
<dbReference type="SUPFAM" id="SSF55729">
    <property type="entry name" value="Acyl-CoA N-acyltransferases (Nat)"/>
    <property type="match status" value="1"/>
</dbReference>
<protein>
    <submittedName>
        <fullName evidence="8">Increased DNA methylation 1-like protein</fullName>
    </submittedName>
</protein>
<evidence type="ECO:0000259" key="7">
    <source>
        <dbReference type="PROSITE" id="PS50016"/>
    </source>
</evidence>
<evidence type="ECO:0000256" key="4">
    <source>
        <dbReference type="ARBA" id="ARBA00022833"/>
    </source>
</evidence>
<comment type="caution">
    <text evidence="8">The sequence shown here is derived from an EMBL/GenBank/DDBJ whole genome shotgun (WGS) entry which is preliminary data.</text>
</comment>
<evidence type="ECO:0000256" key="3">
    <source>
        <dbReference type="ARBA" id="ARBA00022771"/>
    </source>
</evidence>
<dbReference type="Pfam" id="PF00628">
    <property type="entry name" value="PHD"/>
    <property type="match status" value="1"/>
</dbReference>
<keyword evidence="5" id="KW-0539">Nucleus</keyword>
<evidence type="ECO:0000256" key="1">
    <source>
        <dbReference type="ARBA" id="ARBA00004123"/>
    </source>
</evidence>
<name>A0ABQ4X6X5_9ASTR</name>
<dbReference type="SMART" id="SM00249">
    <property type="entry name" value="PHD"/>
    <property type="match status" value="2"/>
</dbReference>
<dbReference type="InterPro" id="IPR011011">
    <property type="entry name" value="Znf_FYVE_PHD"/>
</dbReference>
<reference evidence="8" key="1">
    <citation type="journal article" date="2022" name="Int. J. Mol. Sci.">
        <title>Draft Genome of Tanacetum Coccineum: Genomic Comparison of Closely Related Tanacetum-Family Plants.</title>
        <authorList>
            <person name="Yamashiro T."/>
            <person name="Shiraishi A."/>
            <person name="Nakayama K."/>
            <person name="Satake H."/>
        </authorList>
    </citation>
    <scope>NUCLEOTIDE SEQUENCE</scope>
</reference>